<dbReference type="InterPro" id="IPR027417">
    <property type="entry name" value="P-loop_NTPase"/>
</dbReference>
<keyword evidence="2" id="KW-0808">Transferase</keyword>
<evidence type="ECO:0000256" key="1">
    <source>
        <dbReference type="ARBA" id="ARBA00005790"/>
    </source>
</evidence>
<organism evidence="5 6">
    <name type="scientific">Candidatus Kaiserbacteria bacterium RIFCSPLOWO2_12_FULL_50_28</name>
    <dbReference type="NCBI Taxonomy" id="1798527"/>
    <lineage>
        <taxon>Bacteria</taxon>
        <taxon>Candidatus Kaiseribacteriota</taxon>
    </lineage>
</organism>
<dbReference type="SMART" id="SM00072">
    <property type="entry name" value="GuKc"/>
    <property type="match status" value="1"/>
</dbReference>
<evidence type="ECO:0000256" key="2">
    <source>
        <dbReference type="ARBA" id="ARBA00022679"/>
    </source>
</evidence>
<dbReference type="InterPro" id="IPR008145">
    <property type="entry name" value="GK/Ca_channel_bsu"/>
</dbReference>
<dbReference type="CDD" id="cd00071">
    <property type="entry name" value="GMPK"/>
    <property type="match status" value="1"/>
</dbReference>
<dbReference type="Proteomes" id="UP000177968">
    <property type="component" value="Unassembled WGS sequence"/>
</dbReference>
<dbReference type="PROSITE" id="PS50052">
    <property type="entry name" value="GUANYLATE_KINASE_2"/>
    <property type="match status" value="1"/>
</dbReference>
<accession>A0A1F6FQ47</accession>
<comment type="caution">
    <text evidence="5">The sequence shown here is derived from an EMBL/GenBank/DDBJ whole genome shotgun (WGS) entry which is preliminary data.</text>
</comment>
<dbReference type="Gene3D" id="3.40.50.300">
    <property type="entry name" value="P-loop containing nucleotide triphosphate hydrolases"/>
    <property type="match status" value="1"/>
</dbReference>
<dbReference type="AlphaFoldDB" id="A0A1F6FQ47"/>
<name>A0A1F6FQ47_9BACT</name>
<dbReference type="PANTHER" id="PTHR23117:SF13">
    <property type="entry name" value="GUANYLATE KINASE"/>
    <property type="match status" value="1"/>
</dbReference>
<dbReference type="PANTHER" id="PTHR23117">
    <property type="entry name" value="GUANYLATE KINASE-RELATED"/>
    <property type="match status" value="1"/>
</dbReference>
<dbReference type="InterPro" id="IPR008144">
    <property type="entry name" value="Guanylate_kin-like_dom"/>
</dbReference>
<evidence type="ECO:0000256" key="3">
    <source>
        <dbReference type="ARBA" id="ARBA00022777"/>
    </source>
</evidence>
<reference evidence="5 6" key="1">
    <citation type="journal article" date="2016" name="Nat. Commun.">
        <title>Thousands of microbial genomes shed light on interconnected biogeochemical processes in an aquifer system.</title>
        <authorList>
            <person name="Anantharaman K."/>
            <person name="Brown C.T."/>
            <person name="Hug L.A."/>
            <person name="Sharon I."/>
            <person name="Castelle C.J."/>
            <person name="Probst A.J."/>
            <person name="Thomas B.C."/>
            <person name="Singh A."/>
            <person name="Wilkins M.J."/>
            <person name="Karaoz U."/>
            <person name="Brodie E.L."/>
            <person name="Williams K.H."/>
            <person name="Hubbard S.S."/>
            <person name="Banfield J.F."/>
        </authorList>
    </citation>
    <scope>NUCLEOTIDE SEQUENCE [LARGE SCALE GENOMIC DNA]</scope>
</reference>
<evidence type="ECO:0000313" key="6">
    <source>
        <dbReference type="Proteomes" id="UP000177968"/>
    </source>
</evidence>
<dbReference type="Gene3D" id="3.30.63.10">
    <property type="entry name" value="Guanylate Kinase phosphate binding domain"/>
    <property type="match status" value="1"/>
</dbReference>
<sequence>MTRQVVVIAGPSGSGKNVLIAEIVRRHPNCTRLVTVTTRAKRPGEQEGKDYHFFSQERFDKERASGNIPEHRFVPGLGTYYGTYLPDLEKKIAQGKTVFAQVDIEGARLLKKRYDATTIFIMPESIGQFKKRLRARSPEWSHEEFEERMRITEEELRVHAPQYDYRVMNADGMLGETADDVVAILRKEGYTLA</sequence>
<dbReference type="SUPFAM" id="SSF52540">
    <property type="entry name" value="P-loop containing nucleoside triphosphate hydrolases"/>
    <property type="match status" value="1"/>
</dbReference>
<evidence type="ECO:0000259" key="4">
    <source>
        <dbReference type="PROSITE" id="PS50052"/>
    </source>
</evidence>
<comment type="similarity">
    <text evidence="1">Belongs to the guanylate kinase family.</text>
</comment>
<dbReference type="GO" id="GO:0004385">
    <property type="term" value="F:GMP kinase activity"/>
    <property type="evidence" value="ECO:0007669"/>
    <property type="project" value="TreeGrafter"/>
</dbReference>
<feature type="domain" description="Guanylate kinase-like" evidence="4">
    <location>
        <begin position="3"/>
        <end position="186"/>
    </location>
</feature>
<proteinExistence type="inferred from homology"/>
<evidence type="ECO:0000313" key="5">
    <source>
        <dbReference type="EMBL" id="OGG87965.1"/>
    </source>
</evidence>
<dbReference type="GO" id="GO:0005829">
    <property type="term" value="C:cytosol"/>
    <property type="evidence" value="ECO:0007669"/>
    <property type="project" value="TreeGrafter"/>
</dbReference>
<dbReference type="Pfam" id="PF00625">
    <property type="entry name" value="Guanylate_kin"/>
    <property type="match status" value="1"/>
</dbReference>
<dbReference type="EMBL" id="MFMO01000013">
    <property type="protein sequence ID" value="OGG87965.1"/>
    <property type="molecule type" value="Genomic_DNA"/>
</dbReference>
<keyword evidence="3" id="KW-0418">Kinase</keyword>
<protein>
    <recommendedName>
        <fullName evidence="4">Guanylate kinase-like domain-containing protein</fullName>
    </recommendedName>
</protein>
<gene>
    <name evidence="5" type="ORF">A3H15_02855</name>
</gene>